<reference evidence="2" key="1">
    <citation type="journal article" date="2021" name="PeerJ">
        <title>Extensive microbial diversity within the chicken gut microbiome revealed by metagenomics and culture.</title>
        <authorList>
            <person name="Gilroy R."/>
            <person name="Ravi A."/>
            <person name="Getino M."/>
            <person name="Pursley I."/>
            <person name="Horton D.L."/>
            <person name="Alikhan N.F."/>
            <person name="Baker D."/>
            <person name="Gharbi K."/>
            <person name="Hall N."/>
            <person name="Watson M."/>
            <person name="Adriaenssens E.M."/>
            <person name="Foster-Nyarko E."/>
            <person name="Jarju S."/>
            <person name="Secka A."/>
            <person name="Antonio M."/>
            <person name="Oren A."/>
            <person name="Chaudhuri R.R."/>
            <person name="La Ragione R."/>
            <person name="Hildebrand F."/>
            <person name="Pallen M.J."/>
        </authorList>
    </citation>
    <scope>NUCLEOTIDE SEQUENCE</scope>
    <source>
        <strain evidence="2">CHK172-16539</strain>
    </source>
</reference>
<dbReference type="AlphaFoldDB" id="A0A9D2F8L8"/>
<protein>
    <submittedName>
        <fullName evidence="2">Uncharacterized protein</fullName>
    </submittedName>
</protein>
<feature type="compositionally biased region" description="Basic and acidic residues" evidence="1">
    <location>
        <begin position="43"/>
        <end position="54"/>
    </location>
</feature>
<feature type="region of interest" description="Disordered" evidence="1">
    <location>
        <begin position="1"/>
        <end position="54"/>
    </location>
</feature>
<sequence length="75" mass="8727">MPDKLNKLAEEEREKKPFSKIDKMEKDLNLDQEPDTDIEKEDESPKDKSNPLLDERSIIELSATQRAQFNNQAPL</sequence>
<evidence type="ECO:0000313" key="3">
    <source>
        <dbReference type="Proteomes" id="UP000824063"/>
    </source>
</evidence>
<reference evidence="2" key="2">
    <citation type="submission" date="2021-04" db="EMBL/GenBank/DDBJ databases">
        <authorList>
            <person name="Gilroy R."/>
        </authorList>
    </citation>
    <scope>NUCLEOTIDE SEQUENCE</scope>
    <source>
        <strain evidence="2">CHK172-16539</strain>
    </source>
</reference>
<feature type="compositionally biased region" description="Acidic residues" evidence="1">
    <location>
        <begin position="30"/>
        <end position="42"/>
    </location>
</feature>
<proteinExistence type="predicted"/>
<organism evidence="2 3">
    <name type="scientific">Candidatus Enterococcus avicola</name>
    <dbReference type="NCBI Taxonomy" id="2838561"/>
    <lineage>
        <taxon>Bacteria</taxon>
        <taxon>Bacillati</taxon>
        <taxon>Bacillota</taxon>
        <taxon>Bacilli</taxon>
        <taxon>Lactobacillales</taxon>
        <taxon>Enterococcaceae</taxon>
        <taxon>Enterococcus</taxon>
    </lineage>
</organism>
<dbReference type="Proteomes" id="UP000824063">
    <property type="component" value="Unassembled WGS sequence"/>
</dbReference>
<feature type="compositionally biased region" description="Basic and acidic residues" evidence="1">
    <location>
        <begin position="1"/>
        <end position="29"/>
    </location>
</feature>
<gene>
    <name evidence="2" type="ORF">IAA20_09475</name>
</gene>
<name>A0A9D2F8L8_9ENTE</name>
<comment type="caution">
    <text evidence="2">The sequence shown here is derived from an EMBL/GenBank/DDBJ whole genome shotgun (WGS) entry which is preliminary data.</text>
</comment>
<dbReference type="EMBL" id="DXBN01000219">
    <property type="protein sequence ID" value="HIZ54159.1"/>
    <property type="molecule type" value="Genomic_DNA"/>
</dbReference>
<accession>A0A9D2F8L8</accession>
<evidence type="ECO:0000256" key="1">
    <source>
        <dbReference type="SAM" id="MobiDB-lite"/>
    </source>
</evidence>
<evidence type="ECO:0000313" key="2">
    <source>
        <dbReference type="EMBL" id="HIZ54159.1"/>
    </source>
</evidence>